<evidence type="ECO:0000256" key="2">
    <source>
        <dbReference type="ARBA" id="ARBA00022490"/>
    </source>
</evidence>
<dbReference type="PANTHER" id="PTHR36438:SF1">
    <property type="entry name" value="IRON-SULFUR CLUSTER REPAIR PROTEIN YTFE"/>
    <property type="match status" value="1"/>
</dbReference>
<evidence type="ECO:0000313" key="6">
    <source>
        <dbReference type="EMBL" id="MCT8330518.1"/>
    </source>
</evidence>
<dbReference type="RefSeq" id="WP_261496379.1">
    <property type="nucleotide sequence ID" value="NZ_JAOCQF010000002.1"/>
</dbReference>
<evidence type="ECO:0000256" key="4">
    <source>
        <dbReference type="ARBA" id="ARBA00023004"/>
    </source>
</evidence>
<accession>A0ABT2NNK7</accession>
<comment type="subcellular location">
    <subcellularLocation>
        <location evidence="1">Cytoplasm</location>
    </subcellularLocation>
</comment>
<evidence type="ECO:0000256" key="3">
    <source>
        <dbReference type="ARBA" id="ARBA00022723"/>
    </source>
</evidence>
<keyword evidence="3" id="KW-0479">Metal-binding</keyword>
<dbReference type="Pfam" id="PF04405">
    <property type="entry name" value="ScdA_N"/>
    <property type="match status" value="1"/>
</dbReference>
<keyword evidence="7" id="KW-1185">Reference proteome</keyword>
<reference evidence="7" key="1">
    <citation type="submission" date="2023-07" db="EMBL/GenBank/DDBJ databases">
        <title>Defluviimonas sediminis sp. nov., isolated from mangrove sediment.</title>
        <authorList>
            <person name="Liu L."/>
            <person name="Li J."/>
            <person name="Huang Y."/>
            <person name="Pan J."/>
            <person name="Li M."/>
        </authorList>
    </citation>
    <scope>NUCLEOTIDE SEQUENCE [LARGE SCALE GENOMIC DNA]</scope>
    <source>
        <strain evidence="7">FT324</strain>
    </source>
</reference>
<organism evidence="6 7">
    <name type="scientific">Albidovulum sediminis</name>
    <dbReference type="NCBI Taxonomy" id="3066345"/>
    <lineage>
        <taxon>Bacteria</taxon>
        <taxon>Pseudomonadati</taxon>
        <taxon>Pseudomonadota</taxon>
        <taxon>Alphaproteobacteria</taxon>
        <taxon>Rhodobacterales</taxon>
        <taxon>Paracoccaceae</taxon>
        <taxon>Albidovulum</taxon>
    </lineage>
</organism>
<dbReference type="InterPro" id="IPR019903">
    <property type="entry name" value="RIC_family"/>
</dbReference>
<feature type="domain" description="Hemerythrin-like" evidence="5">
    <location>
        <begin position="79"/>
        <end position="217"/>
    </location>
</feature>
<dbReference type="Pfam" id="PF01814">
    <property type="entry name" value="Hemerythrin"/>
    <property type="match status" value="1"/>
</dbReference>
<dbReference type="InterPro" id="IPR038062">
    <property type="entry name" value="ScdA-like_N_sf"/>
</dbReference>
<proteinExistence type="predicted"/>
<dbReference type="Gene3D" id="1.10.3910.10">
    <property type="entry name" value="SP0561-like"/>
    <property type="match status" value="1"/>
</dbReference>
<dbReference type="PANTHER" id="PTHR36438">
    <property type="entry name" value="IRON-SULFUR CLUSTER REPAIR PROTEIN YTFE"/>
    <property type="match status" value="1"/>
</dbReference>
<dbReference type="InterPro" id="IPR012312">
    <property type="entry name" value="Hemerythrin-like"/>
</dbReference>
<name>A0ABT2NNK7_9RHOB</name>
<dbReference type="NCBIfam" id="TIGR03652">
    <property type="entry name" value="FeS_repair_RIC"/>
    <property type="match status" value="1"/>
</dbReference>
<comment type="caution">
    <text evidence="6">The sequence shown here is derived from an EMBL/GenBank/DDBJ whole genome shotgun (WGS) entry which is preliminary data.</text>
</comment>
<dbReference type="Gene3D" id="1.20.120.520">
    <property type="entry name" value="nmb1532 protein domain like"/>
    <property type="match status" value="1"/>
</dbReference>
<keyword evidence="4" id="KW-0408">Iron</keyword>
<sequence length="221" mass="24227">MTTLAITPETPVGAITDALPGATEVFRRAGIGFCCGGDEALAEAAAHNGADLGAVMAELKALLARQGGEAPSETPALIDYILLRYHDVHREELEWLIPLARKVETVHGDHEEAPLGLTEALVALAEDLDSHMVKEENVLFPMMRAGGHPMIVHPIAAMRHEHDTADALLRQVLEVTRDLDLPVGACRSWTALYTGLRKFADDLVEHMRLENDVLFPRYERV</sequence>
<protein>
    <submittedName>
        <fullName evidence="6">Iron-sulfur cluster repair di-iron protein</fullName>
    </submittedName>
</protein>
<dbReference type="Proteomes" id="UP001205601">
    <property type="component" value="Unassembled WGS sequence"/>
</dbReference>
<keyword evidence="2" id="KW-0963">Cytoplasm</keyword>
<evidence type="ECO:0000259" key="5">
    <source>
        <dbReference type="Pfam" id="PF01814"/>
    </source>
</evidence>
<dbReference type="EMBL" id="JAOCQF010000002">
    <property type="protein sequence ID" value="MCT8330518.1"/>
    <property type="molecule type" value="Genomic_DNA"/>
</dbReference>
<evidence type="ECO:0000256" key="1">
    <source>
        <dbReference type="ARBA" id="ARBA00004496"/>
    </source>
</evidence>
<evidence type="ECO:0000313" key="7">
    <source>
        <dbReference type="Proteomes" id="UP001205601"/>
    </source>
</evidence>
<gene>
    <name evidence="6" type="primary">ric</name>
    <name evidence="6" type="ORF">N5I32_13410</name>
</gene>